<proteinExistence type="predicted"/>
<dbReference type="WBParaSite" id="RSKR_0001157700.1">
    <property type="protein sequence ID" value="RSKR_0001157700.1"/>
    <property type="gene ID" value="RSKR_0001157700"/>
</dbReference>
<evidence type="ECO:0000313" key="1">
    <source>
        <dbReference type="Proteomes" id="UP000095286"/>
    </source>
</evidence>
<reference evidence="2" key="1">
    <citation type="submission" date="2016-11" db="UniProtKB">
        <authorList>
            <consortium name="WormBaseParasite"/>
        </authorList>
    </citation>
    <scope>IDENTIFICATION</scope>
    <source>
        <strain evidence="2">KR3021</strain>
    </source>
</reference>
<protein>
    <submittedName>
        <fullName evidence="2">Retrotransposon protein</fullName>
    </submittedName>
</protein>
<accession>A0AC35UHE8</accession>
<sequence>MEDSLPTLARSGNSVDESQPQIGDEGSLQIIVGKRNRGCKADFNATVDLEPPFDNKEDFIKEVIWDKTLEREEIIVLGMWYESKEMAESIESILIDALRRQITNSTPGSPLLMKHVTYFRKVTSLNLS</sequence>
<name>A0AC35UHE8_9BILA</name>
<dbReference type="Proteomes" id="UP000095286">
    <property type="component" value="Unplaced"/>
</dbReference>
<evidence type="ECO:0000313" key="2">
    <source>
        <dbReference type="WBParaSite" id="RSKR_0001157700.1"/>
    </source>
</evidence>
<organism evidence="1 2">
    <name type="scientific">Rhabditophanes sp. KR3021</name>
    <dbReference type="NCBI Taxonomy" id="114890"/>
    <lineage>
        <taxon>Eukaryota</taxon>
        <taxon>Metazoa</taxon>
        <taxon>Ecdysozoa</taxon>
        <taxon>Nematoda</taxon>
        <taxon>Chromadorea</taxon>
        <taxon>Rhabditida</taxon>
        <taxon>Tylenchina</taxon>
        <taxon>Panagrolaimomorpha</taxon>
        <taxon>Strongyloidoidea</taxon>
        <taxon>Alloionematidae</taxon>
        <taxon>Rhabditophanes</taxon>
    </lineage>
</organism>